<dbReference type="Gene3D" id="3.40.30.10">
    <property type="entry name" value="Glutaredoxin"/>
    <property type="match status" value="1"/>
</dbReference>
<dbReference type="CDD" id="cd03196">
    <property type="entry name" value="GST_C_5"/>
    <property type="match status" value="1"/>
</dbReference>
<keyword evidence="4" id="KW-1185">Reference proteome</keyword>
<dbReference type="Proteomes" id="UP001083770">
    <property type="component" value="Unassembled WGS sequence"/>
</dbReference>
<dbReference type="RefSeq" id="WP_269402705.1">
    <property type="nucleotide sequence ID" value="NZ_JAPWGW010000003.1"/>
</dbReference>
<protein>
    <submittedName>
        <fullName evidence="3">Glutathione S-transferase</fullName>
    </submittedName>
</protein>
<evidence type="ECO:0000259" key="2">
    <source>
        <dbReference type="PROSITE" id="PS50405"/>
    </source>
</evidence>
<gene>
    <name evidence="3" type="ORF">O4G74_11255</name>
</gene>
<reference evidence="3" key="1">
    <citation type="submission" date="2022-12" db="EMBL/GenBank/DDBJ databases">
        <title>Bacterial isolates from different developmental stages of Nematostella vectensis.</title>
        <authorList>
            <person name="Fraune S."/>
        </authorList>
    </citation>
    <scope>NUCLEOTIDE SEQUENCE</scope>
    <source>
        <strain evidence="3">G21632-S1</strain>
    </source>
</reference>
<dbReference type="Gene3D" id="1.20.1050.10">
    <property type="match status" value="1"/>
</dbReference>
<dbReference type="SUPFAM" id="SSF52833">
    <property type="entry name" value="Thioredoxin-like"/>
    <property type="match status" value="1"/>
</dbReference>
<dbReference type="InterPro" id="IPR004045">
    <property type="entry name" value="Glutathione_S-Trfase_N"/>
</dbReference>
<dbReference type="Pfam" id="PF13417">
    <property type="entry name" value="GST_N_3"/>
    <property type="match status" value="1"/>
</dbReference>
<accession>A0ABT4LWY9</accession>
<dbReference type="InterPro" id="IPR036249">
    <property type="entry name" value="Thioredoxin-like_sf"/>
</dbReference>
<evidence type="ECO:0000313" key="4">
    <source>
        <dbReference type="Proteomes" id="UP001083770"/>
    </source>
</evidence>
<organism evidence="3 4">
    <name type="scientific">Henriciella marina</name>
    <dbReference type="NCBI Taxonomy" id="453851"/>
    <lineage>
        <taxon>Bacteria</taxon>
        <taxon>Pseudomonadati</taxon>
        <taxon>Pseudomonadota</taxon>
        <taxon>Alphaproteobacteria</taxon>
        <taxon>Hyphomonadales</taxon>
        <taxon>Hyphomonadaceae</taxon>
        <taxon>Henriciella</taxon>
    </lineage>
</organism>
<sequence>MTRPVLYSFRRCPYAMRARLAIQSAGLQCRLREVVLRDKPQEMLDASPKGTVPVLVLEDGRVVDESLDVMLHALGQNDPESWLSPDEGSRAEMMDLIAACDGPFKHHLDRYKYANRYEDEGAVSEDHRKAGSAFLETLDARLSSRTQLFGERVSLADMAVMPFIRQFANTDRAWFDASPYPALKAWLTAHLESERFKSIMPKFDQWKTGDEEPIFPSTQ</sequence>
<dbReference type="PROSITE" id="PS50405">
    <property type="entry name" value="GST_CTER"/>
    <property type="match status" value="1"/>
</dbReference>
<name>A0ABT4LWY9_9PROT</name>
<dbReference type="PANTHER" id="PTHR43968:SF6">
    <property type="entry name" value="GLUTATHIONE S-TRANSFERASE OMEGA"/>
    <property type="match status" value="1"/>
</dbReference>
<dbReference type="InterPro" id="IPR010987">
    <property type="entry name" value="Glutathione-S-Trfase_C-like"/>
</dbReference>
<feature type="domain" description="GST N-terminal" evidence="1">
    <location>
        <begin position="2"/>
        <end position="81"/>
    </location>
</feature>
<evidence type="ECO:0000313" key="3">
    <source>
        <dbReference type="EMBL" id="MCZ4298637.1"/>
    </source>
</evidence>
<dbReference type="CDD" id="cd03060">
    <property type="entry name" value="GST_N_Omega_like"/>
    <property type="match status" value="1"/>
</dbReference>
<dbReference type="PANTHER" id="PTHR43968">
    <property type="match status" value="1"/>
</dbReference>
<comment type="caution">
    <text evidence="3">The sequence shown here is derived from an EMBL/GenBank/DDBJ whole genome shotgun (WGS) entry which is preliminary data.</text>
</comment>
<dbReference type="InterPro" id="IPR036282">
    <property type="entry name" value="Glutathione-S-Trfase_C_sf"/>
</dbReference>
<dbReference type="SFLD" id="SFLDS00019">
    <property type="entry name" value="Glutathione_Transferase_(cytos"/>
    <property type="match status" value="1"/>
</dbReference>
<dbReference type="InterPro" id="IPR050983">
    <property type="entry name" value="GST_Omega/HSP26"/>
</dbReference>
<proteinExistence type="predicted"/>
<evidence type="ECO:0000259" key="1">
    <source>
        <dbReference type="PROSITE" id="PS50404"/>
    </source>
</evidence>
<dbReference type="EMBL" id="JAPWGW010000003">
    <property type="protein sequence ID" value="MCZ4298637.1"/>
    <property type="molecule type" value="Genomic_DNA"/>
</dbReference>
<dbReference type="SUPFAM" id="SSF47616">
    <property type="entry name" value="GST C-terminal domain-like"/>
    <property type="match status" value="1"/>
</dbReference>
<dbReference type="Pfam" id="PF13410">
    <property type="entry name" value="GST_C_2"/>
    <property type="match status" value="1"/>
</dbReference>
<feature type="domain" description="GST C-terminal" evidence="2">
    <location>
        <begin position="84"/>
        <end position="217"/>
    </location>
</feature>
<dbReference type="InterPro" id="IPR040079">
    <property type="entry name" value="Glutathione_S-Trfase"/>
</dbReference>
<dbReference type="PROSITE" id="PS50404">
    <property type="entry name" value="GST_NTER"/>
    <property type="match status" value="1"/>
</dbReference>
<dbReference type="PROSITE" id="PS51354">
    <property type="entry name" value="GLUTAREDOXIN_2"/>
    <property type="match status" value="1"/>
</dbReference>